<keyword evidence="3" id="KW-1185">Reference proteome</keyword>
<evidence type="ECO:0000259" key="1">
    <source>
        <dbReference type="Pfam" id="PF00940"/>
    </source>
</evidence>
<dbReference type="AlphaFoldDB" id="K4C0Q5"/>
<dbReference type="InterPro" id="IPR046950">
    <property type="entry name" value="DNA-dir_Rpol_C_phage-type"/>
</dbReference>
<dbReference type="HOGENOM" id="CLU_539074_0_0_1"/>
<evidence type="ECO:0000313" key="3">
    <source>
        <dbReference type="Proteomes" id="UP000004994"/>
    </source>
</evidence>
<dbReference type="PaxDb" id="4081-Solyc05g045720.1.1"/>
<dbReference type="STRING" id="4081.K4C0Q5"/>
<evidence type="ECO:0000313" key="2">
    <source>
        <dbReference type="EnsemblPlants" id="Solyc05g045720.1.1"/>
    </source>
</evidence>
<protein>
    <recommendedName>
        <fullName evidence="1">DNA-directed RNA polymerase C-terminal domain-containing protein</fullName>
    </recommendedName>
</protein>
<reference evidence="2" key="2">
    <citation type="submission" date="2015-06" db="UniProtKB">
        <authorList>
            <consortium name="EnsemblPlants"/>
        </authorList>
    </citation>
    <scope>IDENTIFICATION</scope>
    <source>
        <strain evidence="2">cv. Heinz 1706</strain>
    </source>
</reference>
<accession>K4C0Q5</accession>
<dbReference type="InParanoid" id="K4C0Q5"/>
<dbReference type="Proteomes" id="UP000004994">
    <property type="component" value="Chromosome 5"/>
</dbReference>
<dbReference type="InterPro" id="IPR043502">
    <property type="entry name" value="DNA/RNA_pol_sf"/>
</dbReference>
<feature type="domain" description="DNA-directed RNA polymerase C-terminal" evidence="1">
    <location>
        <begin position="135"/>
        <end position="330"/>
    </location>
</feature>
<dbReference type="Gramene" id="Solyc05g045720.1.1">
    <property type="protein sequence ID" value="Solyc05g045720.1.1"/>
    <property type="gene ID" value="Solyc05g045720.1"/>
</dbReference>
<dbReference type="EnsemblPlants" id="Solyc05g045720.1.1">
    <property type="protein sequence ID" value="Solyc05g045720.1.1"/>
    <property type="gene ID" value="Solyc05g045720.1"/>
</dbReference>
<organism evidence="2">
    <name type="scientific">Solanum lycopersicum</name>
    <name type="common">Tomato</name>
    <name type="synonym">Lycopersicon esculentum</name>
    <dbReference type="NCBI Taxonomy" id="4081"/>
    <lineage>
        <taxon>Eukaryota</taxon>
        <taxon>Viridiplantae</taxon>
        <taxon>Streptophyta</taxon>
        <taxon>Embryophyta</taxon>
        <taxon>Tracheophyta</taxon>
        <taxon>Spermatophyta</taxon>
        <taxon>Magnoliopsida</taxon>
        <taxon>eudicotyledons</taxon>
        <taxon>Gunneridae</taxon>
        <taxon>Pentapetalae</taxon>
        <taxon>asterids</taxon>
        <taxon>lamiids</taxon>
        <taxon>Solanales</taxon>
        <taxon>Solanaceae</taxon>
        <taxon>Solanoideae</taxon>
        <taxon>Solaneae</taxon>
        <taxon>Solanum</taxon>
        <taxon>Solanum subgen. Lycopersicon</taxon>
    </lineage>
</organism>
<dbReference type="Pfam" id="PF00940">
    <property type="entry name" value="RNA_pol"/>
    <property type="match status" value="1"/>
</dbReference>
<dbReference type="SUPFAM" id="SSF56672">
    <property type="entry name" value="DNA/RNA polymerases"/>
    <property type="match status" value="1"/>
</dbReference>
<reference evidence="2" key="1">
    <citation type="journal article" date="2012" name="Nature">
        <title>The tomato genome sequence provides insights into fleshy fruit evolution.</title>
        <authorList>
            <consortium name="Tomato Genome Consortium"/>
        </authorList>
    </citation>
    <scope>NUCLEOTIDE SEQUENCE [LARGE SCALE GENOMIC DNA]</scope>
    <source>
        <strain evidence="2">cv. Heinz 1706</strain>
    </source>
</reference>
<proteinExistence type="predicted"/>
<name>K4C0Q5_SOLLC</name>
<sequence length="506" mass="58883">MKNIFQAAPQNMKLLFEEDEPTARSYLLDKEEYLTFEVRMFIKYFHRYTLEGIIVHIFGLVFNSIDDSPAVRLSTLVDQLDRAVRSQALMMYERDKSIKGEFSLDGIIPIQLNMPMVCPPKDWHVAKPAGDIETLKCLEDLIERASTARDLYQYTSKIVTPAAESTKVSPYQLPITQDACDSAYQIISYFMLDFKLSKYKNIFPTKVHNSEHLRINDIYDFFLSELIQYLKAVVSASGAPIYYSTLTTVQDYMKFEVVNIWLYDRQSKKRRQVKLHIPTPERDQRKTTSAIFANFIHQKDAIIVFNMIKNMKKRGIPIYTVHNNFITTMDFSHAMGESYIEILLNSPHPMEYINSFLAINLFDEAHPWRYAYPKNSEYGKFTIHYSMETTSCIITYALGQAITFRVGGVNQSVRDIVDEYVREKADAYGDVVLTDIFIRIYYDQNLSTVEMNISNNQIARLIAESLVSDEVYDLIAVRKIENRKPKYLKHITRLKLIERKEDPSLL</sequence>